<dbReference type="Pfam" id="PF11917">
    <property type="entry name" value="DUF3435"/>
    <property type="match status" value="1"/>
</dbReference>
<dbReference type="InterPro" id="IPR021842">
    <property type="entry name" value="DUF3435"/>
</dbReference>
<sequence>MPRRKKSTVVNLRSGESYSGRTASNVCPRDLLEQKYDEALSETRPTTLYAENTIYHVERIQRLFKEKTYTFNLDDNPIFCVITHIVSLAFDDATFRPPDLNSPNVLFRLRARRDKEYQPIPWRKDIMDVPIFRRAIATREGVKTSTDKVLTYNVYQA</sequence>
<dbReference type="AlphaFoldDB" id="A0A0D1Z323"/>
<evidence type="ECO:0000313" key="2">
    <source>
        <dbReference type="Proteomes" id="UP000053599"/>
    </source>
</evidence>
<gene>
    <name evidence="1" type="ORF">PV11_03493</name>
</gene>
<dbReference type="PANTHER" id="PTHR37535:SF4">
    <property type="entry name" value="FLUG DOMAIN-CONTAINING PROTEIN"/>
    <property type="match status" value="1"/>
</dbReference>
<reference evidence="1 2" key="1">
    <citation type="submission" date="2015-01" db="EMBL/GenBank/DDBJ databases">
        <title>The Genome Sequence of Exophiala sideris CBS121828.</title>
        <authorList>
            <consortium name="The Broad Institute Genomics Platform"/>
            <person name="Cuomo C."/>
            <person name="de Hoog S."/>
            <person name="Gorbushina A."/>
            <person name="Stielow B."/>
            <person name="Teixiera M."/>
            <person name="Abouelleil A."/>
            <person name="Chapman S.B."/>
            <person name="Priest M."/>
            <person name="Young S.K."/>
            <person name="Wortman J."/>
            <person name="Nusbaum C."/>
            <person name="Birren B."/>
        </authorList>
    </citation>
    <scope>NUCLEOTIDE SEQUENCE [LARGE SCALE GENOMIC DNA]</scope>
    <source>
        <strain evidence="1 2">CBS 121828</strain>
    </source>
</reference>
<dbReference type="OrthoDB" id="4485682at2759"/>
<dbReference type="Proteomes" id="UP000053599">
    <property type="component" value="Unassembled WGS sequence"/>
</dbReference>
<name>A0A0D1Z323_9EURO</name>
<evidence type="ECO:0000313" key="1">
    <source>
        <dbReference type="EMBL" id="KIV81298.1"/>
    </source>
</evidence>
<dbReference type="HOGENOM" id="CLU_1677901_0_0_1"/>
<organism evidence="1 2">
    <name type="scientific">Exophiala sideris</name>
    <dbReference type="NCBI Taxonomy" id="1016849"/>
    <lineage>
        <taxon>Eukaryota</taxon>
        <taxon>Fungi</taxon>
        <taxon>Dikarya</taxon>
        <taxon>Ascomycota</taxon>
        <taxon>Pezizomycotina</taxon>
        <taxon>Eurotiomycetes</taxon>
        <taxon>Chaetothyriomycetidae</taxon>
        <taxon>Chaetothyriales</taxon>
        <taxon>Herpotrichiellaceae</taxon>
        <taxon>Exophiala</taxon>
    </lineage>
</organism>
<dbReference type="STRING" id="1016849.A0A0D1Z323"/>
<accession>A0A0D1Z323</accession>
<dbReference type="EMBL" id="KN846952">
    <property type="protein sequence ID" value="KIV81298.1"/>
    <property type="molecule type" value="Genomic_DNA"/>
</dbReference>
<dbReference type="PANTHER" id="PTHR37535">
    <property type="entry name" value="FLUG DOMAIN PROTEIN"/>
    <property type="match status" value="1"/>
</dbReference>
<proteinExistence type="predicted"/>
<protein>
    <submittedName>
        <fullName evidence="1">Uncharacterized protein</fullName>
    </submittedName>
</protein>